<proteinExistence type="predicted"/>
<sequence>MKLFYTGNISSLKYEPDICYNITEVYLDMLQHSEASSCTVLLTNGLDKVIACLLHSMSHSERRDELLLRVWQKTCHHFKDIRCPTLFMDTIRSEMVTLYTSFSPLLSSACPSSPGSTVNRDFIPMKLLLALDLTWDGDAGRTLGNVPWDVVLRMVQMYLAEHEMTKYHVLLFPMLMRGDLLATEDKAVLTTLVQLKNQFPAEFITTSLFKSCLDLLQQGAQQG</sequence>
<protein>
    <submittedName>
        <fullName evidence="2">Uncharacterized protein LOC103508554</fullName>
    </submittedName>
</protein>
<reference evidence="2" key="1">
    <citation type="submission" date="2025-08" db="UniProtKB">
        <authorList>
            <consortium name="RefSeq"/>
        </authorList>
    </citation>
    <scope>IDENTIFICATION</scope>
</reference>
<dbReference type="KEGG" id="dci:103508554"/>
<dbReference type="GeneID" id="103508554"/>
<evidence type="ECO:0000313" key="2">
    <source>
        <dbReference type="RefSeq" id="XP_026678927.1"/>
    </source>
</evidence>
<gene>
    <name evidence="2" type="primary">LOC103508554</name>
</gene>
<dbReference type="RefSeq" id="XP_026678927.1">
    <property type="nucleotide sequence ID" value="XM_026823126.1"/>
</dbReference>
<name>A0A3Q0IRN3_DIACI</name>
<organism evidence="1 2">
    <name type="scientific">Diaphorina citri</name>
    <name type="common">Asian citrus psyllid</name>
    <dbReference type="NCBI Taxonomy" id="121845"/>
    <lineage>
        <taxon>Eukaryota</taxon>
        <taxon>Metazoa</taxon>
        <taxon>Ecdysozoa</taxon>
        <taxon>Arthropoda</taxon>
        <taxon>Hexapoda</taxon>
        <taxon>Insecta</taxon>
        <taxon>Pterygota</taxon>
        <taxon>Neoptera</taxon>
        <taxon>Paraneoptera</taxon>
        <taxon>Hemiptera</taxon>
        <taxon>Sternorrhyncha</taxon>
        <taxon>Psylloidea</taxon>
        <taxon>Psyllidae</taxon>
        <taxon>Diaphorininae</taxon>
        <taxon>Diaphorina</taxon>
    </lineage>
</organism>
<dbReference type="Proteomes" id="UP000079169">
    <property type="component" value="Unplaced"/>
</dbReference>
<dbReference type="PaxDb" id="121845-A0A3Q0IRN3"/>
<keyword evidence="1" id="KW-1185">Reference proteome</keyword>
<accession>A0A3Q0IRN3</accession>
<dbReference type="AlphaFoldDB" id="A0A3Q0IRN3"/>
<evidence type="ECO:0000313" key="1">
    <source>
        <dbReference type="Proteomes" id="UP000079169"/>
    </source>
</evidence>